<dbReference type="RefSeq" id="XP_046016135.1">
    <property type="nucleotide sequence ID" value="XM_046151200.1"/>
</dbReference>
<feature type="transmembrane region" description="Helical" evidence="6">
    <location>
        <begin position="398"/>
        <end position="417"/>
    </location>
</feature>
<feature type="transmembrane region" description="Helical" evidence="6">
    <location>
        <begin position="429"/>
        <end position="450"/>
    </location>
</feature>
<keyword evidence="9" id="KW-1185">Reference proteome</keyword>
<dbReference type="PANTHER" id="PTHR43791:SF12">
    <property type="entry name" value="MAJOR FACILITATOR SUPERFAMILY (MFS) PROFILE DOMAIN-CONTAINING PROTEIN"/>
    <property type="match status" value="1"/>
</dbReference>
<dbReference type="PANTHER" id="PTHR43791">
    <property type="entry name" value="PERMEASE-RELATED"/>
    <property type="match status" value="1"/>
</dbReference>
<keyword evidence="3 6" id="KW-0812">Transmembrane</keyword>
<comment type="subcellular location">
    <subcellularLocation>
        <location evidence="1">Membrane</location>
        <topology evidence="1">Multi-pass membrane protein</topology>
    </subcellularLocation>
</comment>
<proteinExistence type="predicted"/>
<dbReference type="InterPro" id="IPR036259">
    <property type="entry name" value="MFS_trans_sf"/>
</dbReference>
<evidence type="ECO:0000256" key="6">
    <source>
        <dbReference type="SAM" id="Phobius"/>
    </source>
</evidence>
<dbReference type="GO" id="GO:0022857">
    <property type="term" value="F:transmembrane transporter activity"/>
    <property type="evidence" value="ECO:0007669"/>
    <property type="project" value="InterPro"/>
</dbReference>
<keyword evidence="2" id="KW-0813">Transport</keyword>
<dbReference type="Gene3D" id="1.20.1250.20">
    <property type="entry name" value="MFS general substrate transporter like domains"/>
    <property type="match status" value="2"/>
</dbReference>
<evidence type="ECO:0000256" key="5">
    <source>
        <dbReference type="ARBA" id="ARBA00023136"/>
    </source>
</evidence>
<feature type="transmembrane region" description="Helical" evidence="6">
    <location>
        <begin position="108"/>
        <end position="127"/>
    </location>
</feature>
<dbReference type="AlphaFoldDB" id="A0A9P8YFH0"/>
<dbReference type="GeneID" id="70180746"/>
<dbReference type="GO" id="GO:0016020">
    <property type="term" value="C:membrane"/>
    <property type="evidence" value="ECO:0007669"/>
    <property type="project" value="UniProtKB-SubCell"/>
</dbReference>
<dbReference type="PROSITE" id="PS50850">
    <property type="entry name" value="MFS"/>
    <property type="match status" value="1"/>
</dbReference>
<evidence type="ECO:0000256" key="2">
    <source>
        <dbReference type="ARBA" id="ARBA00022448"/>
    </source>
</evidence>
<dbReference type="OrthoDB" id="2250022at2759"/>
<feature type="transmembrane region" description="Helical" evidence="6">
    <location>
        <begin position="203"/>
        <end position="225"/>
    </location>
</feature>
<dbReference type="InterPro" id="IPR020846">
    <property type="entry name" value="MFS_dom"/>
</dbReference>
<dbReference type="FunFam" id="1.20.1250.20:FF:000013">
    <property type="entry name" value="MFS general substrate transporter"/>
    <property type="match status" value="1"/>
</dbReference>
<dbReference type="FunFam" id="1.20.1250.20:FF:000057">
    <property type="entry name" value="MFS general substrate transporter"/>
    <property type="match status" value="1"/>
</dbReference>
<feature type="domain" description="Major facilitator superfamily (MFS) profile" evidence="7">
    <location>
        <begin position="43"/>
        <end position="470"/>
    </location>
</feature>
<evidence type="ECO:0000256" key="4">
    <source>
        <dbReference type="ARBA" id="ARBA00022989"/>
    </source>
</evidence>
<dbReference type="InterPro" id="IPR011701">
    <property type="entry name" value="MFS"/>
</dbReference>
<dbReference type="Proteomes" id="UP000756346">
    <property type="component" value="Unassembled WGS sequence"/>
</dbReference>
<evidence type="ECO:0000259" key="7">
    <source>
        <dbReference type="PROSITE" id="PS50850"/>
    </source>
</evidence>
<evidence type="ECO:0000256" key="1">
    <source>
        <dbReference type="ARBA" id="ARBA00004141"/>
    </source>
</evidence>
<keyword evidence="5 6" id="KW-0472">Membrane</keyword>
<sequence>MATHDERASTSDDKRAVLGDYSGAVAKSDPAEIKLVRKLDWWIMPMLWLMYWLNYLDRNAITLARINGLEKQLGLDSTQYQTCVSILFVGYILGQIPSNMIITRVRPSWLMGGFMIAWAIVSTLTAIAHDFTGLVLTRFFLGVVEAPYYPGALYILSIFYTRKELATRISILYSGNILATAFAGLIAAGVFHGLEGVSGLEGWRWLFILQGLVTFVVAIAACFLLPDEPLTTWWLTPEERQLAHDRIARDTVGLSTNVSPWAGLKEASKDPKVWVFAFMQHMHIATNGFKNFFPTLVQTLKYDDTITLVLTCPPYLIAGIISIAWAWSSGHFNERTWHITISKAVALLGFILGCATMNTGARYFAMCVFTIGTYGVNSILLGWVGATCGETKEKKSSALALANVSASLSLIWTPYLWPTSSAPRYVMPLSASAAFCVACAAAAWYMRWMLVKENRRIRRTDSEAVLYYAY</sequence>
<feature type="transmembrane region" description="Helical" evidence="6">
    <location>
        <begin position="305"/>
        <end position="327"/>
    </location>
</feature>
<reference evidence="8" key="1">
    <citation type="journal article" date="2021" name="Nat. Commun.">
        <title>Genetic determinants of endophytism in the Arabidopsis root mycobiome.</title>
        <authorList>
            <person name="Mesny F."/>
            <person name="Miyauchi S."/>
            <person name="Thiergart T."/>
            <person name="Pickel B."/>
            <person name="Atanasova L."/>
            <person name="Karlsson M."/>
            <person name="Huettel B."/>
            <person name="Barry K.W."/>
            <person name="Haridas S."/>
            <person name="Chen C."/>
            <person name="Bauer D."/>
            <person name="Andreopoulos W."/>
            <person name="Pangilinan J."/>
            <person name="LaButti K."/>
            <person name="Riley R."/>
            <person name="Lipzen A."/>
            <person name="Clum A."/>
            <person name="Drula E."/>
            <person name="Henrissat B."/>
            <person name="Kohler A."/>
            <person name="Grigoriev I.V."/>
            <person name="Martin F.M."/>
            <person name="Hacquard S."/>
        </authorList>
    </citation>
    <scope>NUCLEOTIDE SEQUENCE</scope>
    <source>
        <strain evidence="8">MPI-CAGE-CH-0230</strain>
    </source>
</reference>
<dbReference type="Pfam" id="PF07690">
    <property type="entry name" value="MFS_1"/>
    <property type="match status" value="1"/>
</dbReference>
<dbReference type="SUPFAM" id="SSF103473">
    <property type="entry name" value="MFS general substrate transporter"/>
    <property type="match status" value="1"/>
</dbReference>
<gene>
    <name evidence="8" type="ORF">B0I36DRAFT_265536</name>
</gene>
<protein>
    <submittedName>
        <fullName evidence="8">Major facilitator superfamily transporter</fullName>
    </submittedName>
</protein>
<keyword evidence="4 6" id="KW-1133">Transmembrane helix</keyword>
<evidence type="ECO:0000313" key="9">
    <source>
        <dbReference type="Proteomes" id="UP000756346"/>
    </source>
</evidence>
<feature type="transmembrane region" description="Helical" evidence="6">
    <location>
        <begin position="363"/>
        <end position="386"/>
    </location>
</feature>
<organism evidence="8 9">
    <name type="scientific">Microdochium trichocladiopsis</name>
    <dbReference type="NCBI Taxonomy" id="1682393"/>
    <lineage>
        <taxon>Eukaryota</taxon>
        <taxon>Fungi</taxon>
        <taxon>Dikarya</taxon>
        <taxon>Ascomycota</taxon>
        <taxon>Pezizomycotina</taxon>
        <taxon>Sordariomycetes</taxon>
        <taxon>Xylariomycetidae</taxon>
        <taxon>Xylariales</taxon>
        <taxon>Microdochiaceae</taxon>
        <taxon>Microdochium</taxon>
    </lineage>
</organism>
<dbReference type="EMBL" id="JAGTJQ010000003">
    <property type="protein sequence ID" value="KAH7036042.1"/>
    <property type="molecule type" value="Genomic_DNA"/>
</dbReference>
<name>A0A9P8YFH0_9PEZI</name>
<comment type="caution">
    <text evidence="8">The sequence shown here is derived from an EMBL/GenBank/DDBJ whole genome shotgun (WGS) entry which is preliminary data.</text>
</comment>
<evidence type="ECO:0000313" key="8">
    <source>
        <dbReference type="EMBL" id="KAH7036042.1"/>
    </source>
</evidence>
<feature type="transmembrane region" description="Helical" evidence="6">
    <location>
        <begin position="139"/>
        <end position="159"/>
    </location>
</feature>
<accession>A0A9P8YFH0</accession>
<evidence type="ECO:0000256" key="3">
    <source>
        <dbReference type="ARBA" id="ARBA00022692"/>
    </source>
</evidence>
<feature type="transmembrane region" description="Helical" evidence="6">
    <location>
        <begin position="171"/>
        <end position="191"/>
    </location>
</feature>